<keyword evidence="2" id="KW-1185">Reference proteome</keyword>
<name>A0ABY4SL92_9CAUL</name>
<gene>
    <name evidence="1" type="ORF">M8231_00855</name>
</gene>
<reference evidence="1" key="1">
    <citation type="submission" date="2022-05" db="EMBL/GenBank/DDBJ databases">
        <title>Brevundimonas albigilva TT17 genome sequence.</title>
        <authorList>
            <person name="Lee K."/>
            <person name="Son H."/>
        </authorList>
    </citation>
    <scope>NUCLEOTIDE SEQUENCE</scope>
    <source>
        <strain evidence="1">TT17</strain>
    </source>
</reference>
<accession>A0ABY4SL92</accession>
<dbReference type="RefSeq" id="WP_250202039.1">
    <property type="nucleotide sequence ID" value="NZ_CP097649.1"/>
</dbReference>
<protein>
    <submittedName>
        <fullName evidence="1">Uncharacterized protein</fullName>
    </submittedName>
</protein>
<organism evidence="1 2">
    <name type="scientific">Brevundimonas albigilva</name>
    <dbReference type="NCBI Taxonomy" id="1312364"/>
    <lineage>
        <taxon>Bacteria</taxon>
        <taxon>Pseudomonadati</taxon>
        <taxon>Pseudomonadota</taxon>
        <taxon>Alphaproteobacteria</taxon>
        <taxon>Caulobacterales</taxon>
        <taxon>Caulobacteraceae</taxon>
        <taxon>Brevundimonas</taxon>
    </lineage>
</organism>
<sequence length="64" mass="7372">MAVEVGDLYAGAQASQPSWFFMDGYKKELRREVRKLLRLLELDDANAVRDEIEDYAVHAYAEAH</sequence>
<dbReference type="Proteomes" id="UP001055429">
    <property type="component" value="Chromosome"/>
</dbReference>
<evidence type="ECO:0000313" key="2">
    <source>
        <dbReference type="Proteomes" id="UP001055429"/>
    </source>
</evidence>
<proteinExistence type="predicted"/>
<evidence type="ECO:0000313" key="1">
    <source>
        <dbReference type="EMBL" id="URI15578.1"/>
    </source>
</evidence>
<dbReference type="EMBL" id="CP097649">
    <property type="protein sequence ID" value="URI15578.1"/>
    <property type="molecule type" value="Genomic_DNA"/>
</dbReference>